<dbReference type="InterPro" id="IPR036265">
    <property type="entry name" value="HIT-like_sf"/>
</dbReference>
<dbReference type="Pfam" id="PF16278">
    <property type="entry name" value="zf-C2HE"/>
    <property type="match status" value="1"/>
</dbReference>
<dbReference type="PROSITE" id="PS00892">
    <property type="entry name" value="HIT_1"/>
    <property type="match status" value="1"/>
</dbReference>
<dbReference type="InterPro" id="IPR011146">
    <property type="entry name" value="HIT-like"/>
</dbReference>
<comment type="caution">
    <text evidence="9">The sequence shown here is derived from an EMBL/GenBank/DDBJ whole genome shotgun (WGS) entry which is preliminary data.</text>
</comment>
<dbReference type="Gene3D" id="3.40.220.10">
    <property type="entry name" value="Leucine Aminopeptidase, subunit E, domain 1"/>
    <property type="match status" value="2"/>
</dbReference>
<dbReference type="InterPro" id="IPR032566">
    <property type="entry name" value="Znf-C2HE"/>
</dbReference>
<evidence type="ECO:0000256" key="5">
    <source>
        <dbReference type="ARBA" id="ARBA00023125"/>
    </source>
</evidence>
<dbReference type="OrthoDB" id="3512845at2759"/>
<dbReference type="SUPFAM" id="SSF54197">
    <property type="entry name" value="HIT-like"/>
    <property type="match status" value="1"/>
</dbReference>
<organism evidence="9 10">
    <name type="scientific">Glomus cerebriforme</name>
    <dbReference type="NCBI Taxonomy" id="658196"/>
    <lineage>
        <taxon>Eukaryota</taxon>
        <taxon>Fungi</taxon>
        <taxon>Fungi incertae sedis</taxon>
        <taxon>Mucoromycota</taxon>
        <taxon>Glomeromycotina</taxon>
        <taxon>Glomeromycetes</taxon>
        <taxon>Glomerales</taxon>
        <taxon>Glomeraceae</taxon>
        <taxon>Glomus</taxon>
    </lineage>
</organism>
<dbReference type="InterPro" id="IPR043472">
    <property type="entry name" value="Macro_dom-like"/>
</dbReference>
<keyword evidence="2" id="KW-0479">Metal-binding</keyword>
<dbReference type="Gene3D" id="3.30.428.10">
    <property type="entry name" value="HIT-like"/>
    <property type="match status" value="1"/>
</dbReference>
<dbReference type="FunFam" id="3.30.428.10:FF:000004">
    <property type="entry name" value="aprataxin isoform X2"/>
    <property type="match status" value="1"/>
</dbReference>
<evidence type="ECO:0000313" key="9">
    <source>
        <dbReference type="EMBL" id="RIA92543.1"/>
    </source>
</evidence>
<dbReference type="GO" id="GO:0030983">
    <property type="term" value="F:mismatched DNA binding"/>
    <property type="evidence" value="ECO:0007669"/>
    <property type="project" value="TreeGrafter"/>
</dbReference>
<dbReference type="GO" id="GO:1990165">
    <property type="term" value="F:single-strand break-containing DNA binding"/>
    <property type="evidence" value="ECO:0007669"/>
    <property type="project" value="TreeGrafter"/>
</dbReference>
<name>A0A397T307_9GLOM</name>
<evidence type="ECO:0000256" key="7">
    <source>
        <dbReference type="PROSITE-ProRule" id="PRU00464"/>
    </source>
</evidence>
<dbReference type="AlphaFoldDB" id="A0A397T307"/>
<dbReference type="InterPro" id="IPR019808">
    <property type="entry name" value="Histidine_triad_CS"/>
</dbReference>
<dbReference type="PANTHER" id="PTHR12486">
    <property type="entry name" value="APRATAXIN-RELATED"/>
    <property type="match status" value="1"/>
</dbReference>
<dbReference type="GO" id="GO:0033699">
    <property type="term" value="F:DNA 5'-adenosine monophosphate hydrolase activity"/>
    <property type="evidence" value="ECO:0007669"/>
    <property type="project" value="TreeGrafter"/>
</dbReference>
<protein>
    <submittedName>
        <fullName evidence="9">HIT-like domain-containing protein</fullName>
    </submittedName>
</protein>
<dbReference type="GO" id="GO:0000012">
    <property type="term" value="P:single strand break repair"/>
    <property type="evidence" value="ECO:0007669"/>
    <property type="project" value="TreeGrafter"/>
</dbReference>
<sequence length="451" mass="52529">MTSNPSKRRKIVKKFVDEKKQIIRLGFPSISTKFAEFPIDIAADIGCEVIKEFLRLHRGLDFELVMIEQDSKVLNAFELKWKEIKDDLDAFKFQTKNGNLLQLKSDFGIECRFIVAETTWRMKPGTNQLNKQIFDAVGSRLHEELKRLYPNPGVVGEAYPVQIPKDSDLHIDEGIEQIIFVVSPNMNPSRPDPVSLGKAKELLKKTYHSMLNAFWELKIGQEYRPITTKKEKGSAFDILMKSASKSSFKTSAESSKRILPKVGGKGWTNVLLPYCQSPETFPKSEVYYYDDELVIIYDKYPKAKKHLLVIPRKYIDNIEELKKQDLQLVRALKEKGQCVIEKMKQENPKLFFRMGFHAVPGLRQLHMHVISQDFISPSLKHKKHWNSFTTEFFKDAEEIEKILEERGEIKFNKEYYENLLKSPLKCHLCDTKSIKFIPDLKKHLEEHWNES</sequence>
<evidence type="ECO:0000256" key="4">
    <source>
        <dbReference type="ARBA" id="ARBA00022833"/>
    </source>
</evidence>
<evidence type="ECO:0000256" key="3">
    <source>
        <dbReference type="ARBA" id="ARBA00022771"/>
    </source>
</evidence>
<keyword evidence="4" id="KW-0862">Zinc</keyword>
<evidence type="ECO:0000256" key="6">
    <source>
        <dbReference type="ARBA" id="ARBA00023242"/>
    </source>
</evidence>
<comment type="subcellular location">
    <subcellularLocation>
        <location evidence="1">Nucleus</location>
    </subcellularLocation>
</comment>
<dbReference type="Pfam" id="PF11969">
    <property type="entry name" value="DcpS_C"/>
    <property type="match status" value="1"/>
</dbReference>
<evidence type="ECO:0000313" key="10">
    <source>
        <dbReference type="Proteomes" id="UP000265703"/>
    </source>
</evidence>
<feature type="domain" description="HIT" evidence="8">
    <location>
        <begin position="273"/>
        <end position="379"/>
    </location>
</feature>
<accession>A0A397T307</accession>
<keyword evidence="3" id="KW-0863">Zinc-finger</keyword>
<comment type="caution">
    <text evidence="7">Lacks conserved residue(s) required for the propagation of feature annotation.</text>
</comment>
<dbReference type="Proteomes" id="UP000265703">
    <property type="component" value="Unassembled WGS sequence"/>
</dbReference>
<keyword evidence="10" id="KW-1185">Reference proteome</keyword>
<dbReference type="PANTHER" id="PTHR12486:SF4">
    <property type="entry name" value="APRATAXIN"/>
    <property type="match status" value="1"/>
</dbReference>
<evidence type="ECO:0000256" key="2">
    <source>
        <dbReference type="ARBA" id="ARBA00022723"/>
    </source>
</evidence>
<dbReference type="PROSITE" id="PS51084">
    <property type="entry name" value="HIT_2"/>
    <property type="match status" value="1"/>
</dbReference>
<evidence type="ECO:0000259" key="8">
    <source>
        <dbReference type="PROSITE" id="PS51084"/>
    </source>
</evidence>
<dbReference type="SUPFAM" id="SSF52949">
    <property type="entry name" value="Macro domain-like"/>
    <property type="match status" value="1"/>
</dbReference>
<keyword evidence="6" id="KW-0539">Nucleus</keyword>
<dbReference type="EMBL" id="QKYT01000124">
    <property type="protein sequence ID" value="RIA92543.1"/>
    <property type="molecule type" value="Genomic_DNA"/>
</dbReference>
<evidence type="ECO:0000256" key="1">
    <source>
        <dbReference type="ARBA" id="ARBA00004123"/>
    </source>
</evidence>
<gene>
    <name evidence="9" type="ORF">C1645_736256</name>
</gene>
<dbReference type="GO" id="GO:0005634">
    <property type="term" value="C:nucleus"/>
    <property type="evidence" value="ECO:0007669"/>
    <property type="project" value="UniProtKB-SubCell"/>
</dbReference>
<proteinExistence type="predicted"/>
<dbReference type="GO" id="GO:0003697">
    <property type="term" value="F:single-stranded DNA binding"/>
    <property type="evidence" value="ECO:0007669"/>
    <property type="project" value="TreeGrafter"/>
</dbReference>
<reference evidence="9 10" key="1">
    <citation type="submission" date="2018-06" db="EMBL/GenBank/DDBJ databases">
        <title>Comparative genomics reveals the genomic features of Rhizophagus irregularis, R. cerebriforme, R. diaphanum and Gigaspora rosea, and their symbiotic lifestyle signature.</title>
        <authorList>
            <person name="Morin E."/>
            <person name="San Clemente H."/>
            <person name="Chen E.C.H."/>
            <person name="De La Providencia I."/>
            <person name="Hainaut M."/>
            <person name="Kuo A."/>
            <person name="Kohler A."/>
            <person name="Murat C."/>
            <person name="Tang N."/>
            <person name="Roy S."/>
            <person name="Loubradou J."/>
            <person name="Henrissat B."/>
            <person name="Grigoriev I.V."/>
            <person name="Corradi N."/>
            <person name="Roux C."/>
            <person name="Martin F.M."/>
        </authorList>
    </citation>
    <scope>NUCLEOTIDE SEQUENCE [LARGE SCALE GENOMIC DNA]</scope>
    <source>
        <strain evidence="9 10">DAOM 227022</strain>
    </source>
</reference>
<keyword evidence="5" id="KW-0238">DNA-binding</keyword>
<dbReference type="STRING" id="658196.A0A397T307"/>
<dbReference type="GO" id="GO:0003725">
    <property type="term" value="F:double-stranded RNA binding"/>
    <property type="evidence" value="ECO:0007669"/>
    <property type="project" value="TreeGrafter"/>
</dbReference>
<dbReference type="GO" id="GO:0008270">
    <property type="term" value="F:zinc ion binding"/>
    <property type="evidence" value="ECO:0007669"/>
    <property type="project" value="UniProtKB-KW"/>
</dbReference>